<dbReference type="EMBL" id="JACHLD010000009">
    <property type="protein sequence ID" value="MBB4804382.1"/>
    <property type="molecule type" value="Genomic_DNA"/>
</dbReference>
<proteinExistence type="predicted"/>
<evidence type="ECO:0000313" key="1">
    <source>
        <dbReference type="EMBL" id="MBB4804382.1"/>
    </source>
</evidence>
<protein>
    <recommendedName>
        <fullName evidence="3">RNA polymerase sigma factor, sigma-70 family</fullName>
    </recommendedName>
</protein>
<dbReference type="Proteomes" id="UP000561681">
    <property type="component" value="Unassembled WGS sequence"/>
</dbReference>
<evidence type="ECO:0000313" key="2">
    <source>
        <dbReference type="Proteomes" id="UP000561681"/>
    </source>
</evidence>
<sequence>MDLSKQNEYLQNRSELLKLADEELIHKIIEDQEYISVIYEKFYAKYTNDFARKYRDLDYDIIDYFVSEAIVILLYKIKEHGATLLERKEPGKTRYTIASYLSGICRNQILKERNKTNNLEPHYDNHGDYYNDDLDESTIYPEPVTVNQEQEFTFDIDQKTDIMVKSLNLLKAKGRRCYTLIVLSSSKNRHKIQHITEFFQYKSDNVTRTQKYKCIQRLKRIYNNFQLT</sequence>
<dbReference type="RefSeq" id="WP_184167460.1">
    <property type="nucleotide sequence ID" value="NZ_JACHLD010000009.1"/>
</dbReference>
<name>A0A7W7J1B5_9FLAO</name>
<keyword evidence="2" id="KW-1185">Reference proteome</keyword>
<reference evidence="1 2" key="1">
    <citation type="submission" date="2020-08" db="EMBL/GenBank/DDBJ databases">
        <title>Functional genomics of gut bacteria from endangered species of beetles.</title>
        <authorList>
            <person name="Carlos-Shanley C."/>
        </authorList>
    </citation>
    <scope>NUCLEOTIDE SEQUENCE [LARGE SCALE GENOMIC DNA]</scope>
    <source>
        <strain evidence="1 2">S00142</strain>
    </source>
</reference>
<evidence type="ECO:0008006" key="3">
    <source>
        <dbReference type="Google" id="ProtNLM"/>
    </source>
</evidence>
<dbReference type="AlphaFoldDB" id="A0A7W7J1B5"/>
<organism evidence="1 2">
    <name type="scientific">Flavobacterium nitrogenifigens</name>
    <dbReference type="NCBI Taxonomy" id="1617283"/>
    <lineage>
        <taxon>Bacteria</taxon>
        <taxon>Pseudomonadati</taxon>
        <taxon>Bacteroidota</taxon>
        <taxon>Flavobacteriia</taxon>
        <taxon>Flavobacteriales</taxon>
        <taxon>Flavobacteriaceae</taxon>
        <taxon>Flavobacterium</taxon>
    </lineage>
</organism>
<accession>A0A7W7J1B5</accession>
<comment type="caution">
    <text evidence="1">The sequence shown here is derived from an EMBL/GenBank/DDBJ whole genome shotgun (WGS) entry which is preliminary data.</text>
</comment>
<gene>
    <name evidence="1" type="ORF">HNP37_004469</name>
</gene>